<evidence type="ECO:0000313" key="7">
    <source>
        <dbReference type="Proteomes" id="UP000253752"/>
    </source>
</evidence>
<dbReference type="Proteomes" id="UP000253752">
    <property type="component" value="Unassembled WGS sequence"/>
</dbReference>
<proteinExistence type="predicted"/>
<dbReference type="RefSeq" id="WP_009305967.1">
    <property type="nucleotide sequence ID" value="NZ_CP089334.1"/>
</dbReference>
<dbReference type="SUPFAM" id="SSF56425">
    <property type="entry name" value="Succinate dehydrogenase/fumarate reductase flavoprotein, catalytic domain"/>
    <property type="match status" value="1"/>
</dbReference>
<organism evidence="6 7">
    <name type="scientific">Eggerthella lenta</name>
    <name type="common">Eubacterium lentum</name>
    <dbReference type="NCBI Taxonomy" id="84112"/>
    <lineage>
        <taxon>Bacteria</taxon>
        <taxon>Bacillati</taxon>
        <taxon>Actinomycetota</taxon>
        <taxon>Coriobacteriia</taxon>
        <taxon>Eggerthellales</taxon>
        <taxon>Eggerthellaceae</taxon>
        <taxon>Eggerthella</taxon>
    </lineage>
</organism>
<dbReference type="PROSITE" id="PS51318">
    <property type="entry name" value="TAT"/>
    <property type="match status" value="1"/>
</dbReference>
<dbReference type="AlphaFoldDB" id="A0A369MNX8"/>
<evidence type="ECO:0000256" key="2">
    <source>
        <dbReference type="ARBA" id="ARBA00022630"/>
    </source>
</evidence>
<evidence type="ECO:0000256" key="3">
    <source>
        <dbReference type="ARBA" id="ARBA00022827"/>
    </source>
</evidence>
<dbReference type="SUPFAM" id="SSF51905">
    <property type="entry name" value="FAD/NAD(P)-binding domain"/>
    <property type="match status" value="1"/>
</dbReference>
<dbReference type="PROSITE" id="PS51257">
    <property type="entry name" value="PROKAR_LIPOPROTEIN"/>
    <property type="match status" value="1"/>
</dbReference>
<evidence type="ECO:0000256" key="4">
    <source>
        <dbReference type="ARBA" id="ARBA00023002"/>
    </source>
</evidence>
<evidence type="ECO:0000256" key="1">
    <source>
        <dbReference type="ARBA" id="ARBA00001974"/>
    </source>
</evidence>
<dbReference type="GO" id="GO:0033765">
    <property type="term" value="F:steroid dehydrogenase activity, acting on the CH-CH group of donors"/>
    <property type="evidence" value="ECO:0007669"/>
    <property type="project" value="UniProtKB-ARBA"/>
</dbReference>
<protein>
    <submittedName>
        <fullName evidence="6">FAD-binding protein</fullName>
    </submittedName>
</protein>
<dbReference type="PANTHER" id="PTHR43400">
    <property type="entry name" value="FUMARATE REDUCTASE"/>
    <property type="match status" value="1"/>
</dbReference>
<evidence type="ECO:0000313" key="6">
    <source>
        <dbReference type="EMBL" id="RDB76891.1"/>
    </source>
</evidence>
<dbReference type="Gene3D" id="3.90.700.10">
    <property type="entry name" value="Succinate dehydrogenase/fumarate reductase flavoprotein, catalytic domain"/>
    <property type="match status" value="1"/>
</dbReference>
<dbReference type="InterPro" id="IPR036188">
    <property type="entry name" value="FAD/NAD-bd_sf"/>
</dbReference>
<dbReference type="InterPro" id="IPR003953">
    <property type="entry name" value="FAD-dep_OxRdtase_2_FAD-bd"/>
</dbReference>
<reference evidence="6 7" key="1">
    <citation type="journal article" date="2018" name="Elife">
        <title>Discovery and characterization of a prevalent human gut bacterial enzyme sufficient for the inactivation of a family of plant toxins.</title>
        <authorList>
            <person name="Koppel N."/>
            <person name="Bisanz J.E."/>
            <person name="Pandelia M.E."/>
            <person name="Turnbaugh P.J."/>
            <person name="Balskus E.P."/>
        </authorList>
    </citation>
    <scope>NUCLEOTIDE SEQUENCE [LARGE SCALE GENOMIC DNA]</scope>
    <source>
        <strain evidence="6 7">MR1 #12</strain>
    </source>
</reference>
<dbReference type="EMBL" id="PPTX01000020">
    <property type="protein sequence ID" value="RDB76891.1"/>
    <property type="molecule type" value="Genomic_DNA"/>
</dbReference>
<accession>A0A369MNX8</accession>
<keyword evidence="2" id="KW-0285">Flavoprotein</keyword>
<dbReference type="Pfam" id="PF00890">
    <property type="entry name" value="FAD_binding_2"/>
    <property type="match status" value="1"/>
</dbReference>
<name>A0A369MNX8_EGGLN</name>
<sequence length="560" mass="59957">MESTMDRRSFLKGSVLAGAVASTGMLLGGCAPKKESESAVEKNGKSAGDGGAVDWLGAPQTIDEGDIAETLECDVLVIGGGLSGLCALNAAVEEGANAILIEKHSCSRYGGIFHSAIGYEKQVEAGVTLDPEEVLNNELVKYGPLCDTSFWATWAHESGAIMDWLLEKAEANGVVIGMPFTQYPEGVDPSKEPYITIPGSFTTGWDHFIEEGKEREKYLLDALTSEAVKSGAQVKYNTPGLYLEQTDNGAVGGAVAQAEDGSYLRIKAAKGVIVCTGDFAGNEDMCTALLPETIAKDMYDCNAYTSYMESDEQPKGRLDTGDGHKMCIWAGGVMEDNPVATMGWPSVAEAGLLPYMGVNSIGERFANEANAFMIIGRIAYDQPCAAEKGAHFWKIVDANYAQQTADMKPICMFGVMESGLDEETMSKSPNVKADTIEELASEMEVDPEVLKASIDRYNEMVAQGFDSDFAKPSRYLYPIETAPFYAIRAQQSFIHTMSGVLCSPDLEVCGSNGAIPGLYAAGNVVGRRFGNHYEASLPGMSNAFAIVHGYLAGKHCAARR</sequence>
<feature type="domain" description="FAD-dependent oxidoreductase 2 FAD-binding" evidence="5">
    <location>
        <begin position="74"/>
        <end position="533"/>
    </location>
</feature>
<dbReference type="InterPro" id="IPR006311">
    <property type="entry name" value="TAT_signal"/>
</dbReference>
<comment type="caution">
    <text evidence="6">The sequence shown here is derived from an EMBL/GenBank/DDBJ whole genome shotgun (WGS) entry which is preliminary data.</text>
</comment>
<dbReference type="PANTHER" id="PTHR43400:SF7">
    <property type="entry name" value="FAD-DEPENDENT OXIDOREDUCTASE 2 FAD BINDING DOMAIN-CONTAINING PROTEIN"/>
    <property type="match status" value="1"/>
</dbReference>
<keyword evidence="3" id="KW-0274">FAD</keyword>
<dbReference type="InterPro" id="IPR050315">
    <property type="entry name" value="FAD-oxidoreductase_2"/>
</dbReference>
<keyword evidence="4" id="KW-0560">Oxidoreductase</keyword>
<gene>
    <name evidence="6" type="ORF">C1872_12015</name>
</gene>
<dbReference type="InterPro" id="IPR027477">
    <property type="entry name" value="Succ_DH/fumarate_Rdtase_cat_sf"/>
</dbReference>
<comment type="cofactor">
    <cofactor evidence="1">
        <name>FAD</name>
        <dbReference type="ChEBI" id="CHEBI:57692"/>
    </cofactor>
</comment>
<dbReference type="Gene3D" id="3.50.50.60">
    <property type="entry name" value="FAD/NAD(P)-binding domain"/>
    <property type="match status" value="1"/>
</dbReference>
<evidence type="ECO:0000259" key="5">
    <source>
        <dbReference type="Pfam" id="PF00890"/>
    </source>
</evidence>